<comment type="caution">
    <text evidence="3">The sequence shown here is derived from an EMBL/GenBank/DDBJ whole genome shotgun (WGS) entry which is preliminary data.</text>
</comment>
<evidence type="ECO:0000256" key="1">
    <source>
        <dbReference type="SAM" id="MobiDB-lite"/>
    </source>
</evidence>
<evidence type="ECO:0000313" key="4">
    <source>
        <dbReference type="Proteomes" id="UP001243989"/>
    </source>
</evidence>
<feature type="region of interest" description="Disordered" evidence="1">
    <location>
        <begin position="354"/>
        <end position="393"/>
    </location>
</feature>
<keyword evidence="2" id="KW-1133">Transmembrane helix</keyword>
<accession>A0AAJ0EF05</accession>
<dbReference type="AlphaFoldDB" id="A0AAJ0EF05"/>
<proteinExistence type="predicted"/>
<feature type="compositionally biased region" description="Low complexity" evidence="1">
    <location>
        <begin position="426"/>
        <end position="443"/>
    </location>
</feature>
<evidence type="ECO:0000256" key="2">
    <source>
        <dbReference type="SAM" id="Phobius"/>
    </source>
</evidence>
<organism evidence="3 4">
    <name type="scientific">Colletotrichum phormii</name>
    <dbReference type="NCBI Taxonomy" id="359342"/>
    <lineage>
        <taxon>Eukaryota</taxon>
        <taxon>Fungi</taxon>
        <taxon>Dikarya</taxon>
        <taxon>Ascomycota</taxon>
        <taxon>Pezizomycotina</taxon>
        <taxon>Sordariomycetes</taxon>
        <taxon>Hypocreomycetidae</taxon>
        <taxon>Glomerellales</taxon>
        <taxon>Glomerellaceae</taxon>
        <taxon>Colletotrichum</taxon>
        <taxon>Colletotrichum acutatum species complex</taxon>
    </lineage>
</organism>
<sequence length="463" mass="48690">MDYRGSNGRVVPFLDHALSGSTRRRWNISCQNLNTNGRRPALPQTAWTHGLLILKTHLITRLLASAQMRSEFASALGLLAGLLTVTEPVSARPDIYARSQQIRRQNSECAEDLADVLDNAPTTSMSWGATACDYTSTLSGLELSVTYASFRSRMSSWYSDDLDDITKLEASCTQYTSIFNVIRNCYVTGVVPTAATSTSTIASSTVVTTTSTGSGGITTATVTTTSTPDSGSGMDDGAKAGLAIGIILAVLLLMFIGYKFFMKYRQKKLADAAAMSSNGNIGPEMGVAAAGGALVVAALGSTKSRPEQSEVYAYKSELSGESRPMSELDPRPISELDPAAAVAASGATGVHRHVAELDPNPPTQLSELPADNYDPTATTNSPPPAYVSPVTDTGTRNTLYSVVSPVSPEASTMRSSGLGISTISEADVSQSGDGSSAGAANSAPTTHNETVQQGWGRGWMQRD</sequence>
<gene>
    <name evidence="3" type="ORF">BDP81DRAFT_425621</name>
</gene>
<dbReference type="EMBL" id="JAHMHQ010000008">
    <property type="protein sequence ID" value="KAK1637642.1"/>
    <property type="molecule type" value="Genomic_DNA"/>
</dbReference>
<dbReference type="Proteomes" id="UP001243989">
    <property type="component" value="Unassembled WGS sequence"/>
</dbReference>
<keyword evidence="4" id="KW-1185">Reference proteome</keyword>
<keyword evidence="2" id="KW-0472">Membrane</keyword>
<reference evidence="3" key="1">
    <citation type="submission" date="2021-06" db="EMBL/GenBank/DDBJ databases">
        <title>Comparative genomics, transcriptomics and evolutionary studies reveal genomic signatures of adaptation to plant cell wall in hemibiotrophic fungi.</title>
        <authorList>
            <consortium name="DOE Joint Genome Institute"/>
            <person name="Baroncelli R."/>
            <person name="Diaz J.F."/>
            <person name="Benocci T."/>
            <person name="Peng M."/>
            <person name="Battaglia E."/>
            <person name="Haridas S."/>
            <person name="Andreopoulos W."/>
            <person name="Labutti K."/>
            <person name="Pangilinan J."/>
            <person name="Floch G.L."/>
            <person name="Makela M.R."/>
            <person name="Henrissat B."/>
            <person name="Grigoriev I.V."/>
            <person name="Crouch J.A."/>
            <person name="De Vries R.P."/>
            <person name="Sukno S.A."/>
            <person name="Thon M.R."/>
        </authorList>
    </citation>
    <scope>NUCLEOTIDE SEQUENCE</scope>
    <source>
        <strain evidence="3">CBS 102054</strain>
    </source>
</reference>
<dbReference type="GeneID" id="85475098"/>
<feature type="compositionally biased region" description="Polar residues" evidence="1">
    <location>
        <begin position="444"/>
        <end position="453"/>
    </location>
</feature>
<keyword evidence="2" id="KW-0812">Transmembrane</keyword>
<evidence type="ECO:0000313" key="3">
    <source>
        <dbReference type="EMBL" id="KAK1637642.1"/>
    </source>
</evidence>
<dbReference type="RefSeq" id="XP_060446249.1">
    <property type="nucleotide sequence ID" value="XM_060590236.1"/>
</dbReference>
<protein>
    <submittedName>
        <fullName evidence="3">Uncharacterized protein</fullName>
    </submittedName>
</protein>
<name>A0AAJ0EF05_9PEZI</name>
<feature type="region of interest" description="Disordered" evidence="1">
    <location>
        <begin position="426"/>
        <end position="463"/>
    </location>
</feature>
<feature type="transmembrane region" description="Helical" evidence="2">
    <location>
        <begin position="240"/>
        <end position="261"/>
    </location>
</feature>